<comment type="cofactor">
    <cofactor evidence="1">
        <name>a metal cation</name>
        <dbReference type="ChEBI" id="CHEBI:25213"/>
    </cofactor>
</comment>
<evidence type="ECO:0000256" key="2">
    <source>
        <dbReference type="ARBA" id="ARBA00001964"/>
    </source>
</evidence>
<keyword evidence="5" id="KW-0210">Decarboxylase</keyword>
<dbReference type="PIRSF" id="PIRSF036565">
    <property type="entry name" value="Pyruvt_ip_decrb"/>
    <property type="match status" value="1"/>
</dbReference>
<dbReference type="GO" id="GO:0004737">
    <property type="term" value="F:pyruvate decarboxylase activity"/>
    <property type="evidence" value="ECO:0007669"/>
    <property type="project" value="TreeGrafter"/>
</dbReference>
<evidence type="ECO:0000256" key="4">
    <source>
        <dbReference type="ARBA" id="ARBA00022723"/>
    </source>
</evidence>
<dbReference type="AlphaFoldDB" id="A0A2S0MYP7"/>
<evidence type="ECO:0000256" key="9">
    <source>
        <dbReference type="PIRSR" id="PIRSR036565-2"/>
    </source>
</evidence>
<dbReference type="GO" id="GO:0030976">
    <property type="term" value="F:thiamine pyrophosphate binding"/>
    <property type="evidence" value="ECO:0007669"/>
    <property type="project" value="InterPro"/>
</dbReference>
<comment type="similarity">
    <text evidence="3 10">Belongs to the TPP enzyme family.</text>
</comment>
<evidence type="ECO:0000256" key="7">
    <source>
        <dbReference type="ARBA" id="ARBA00023052"/>
    </source>
</evidence>
<dbReference type="InterPro" id="IPR017765">
    <property type="entry name" value="IPDC"/>
</dbReference>
<dbReference type="GO" id="GO:0000287">
    <property type="term" value="F:magnesium ion binding"/>
    <property type="evidence" value="ECO:0007669"/>
    <property type="project" value="InterPro"/>
</dbReference>
<dbReference type="InterPro" id="IPR011766">
    <property type="entry name" value="TPP_enzyme_TPP-bd"/>
</dbReference>
<keyword evidence="7 10" id="KW-0786">Thiamine pyrophosphate</keyword>
<feature type="binding site" evidence="9">
    <location>
        <position position="460"/>
    </location>
    <ligand>
        <name>Mg(2+)</name>
        <dbReference type="ChEBI" id="CHEBI:18420"/>
    </ligand>
</feature>
<dbReference type="EMBL" id="CP027669">
    <property type="protein sequence ID" value="AVO41016.1"/>
    <property type="molecule type" value="Genomic_DNA"/>
</dbReference>
<sequence>MTLGLSLLRALKNHGAQEIFGIPGDFILPLFQQMEESKILPLITLSHEPGLGFAADAAARMHGGIGVAAVTYGAGALNMVNAVASAYAERSPLVVVAGCPGAVESHAGLLLHHQVRHVDSQWRIFQEITCDQVRLSDPATAPADIARVLRSCREFSQPVLIEVPRDMTLAPMAEVPVLDGSPFSQDAVDECAAEWLARIQAARQPVLVLDVEVRRFGIEAQVAELARRLQLPVLTTFMGRGLLAGDELRRGVQLHGTYLGVAGDAQTTALLDESDLPILLGAILSDVNFGVSAERMDFRRTLIAAHREVRVGHHIYQNIPLAALVAALLERVPAAAPYAASTLPPQPAPPTGLVADDTPLCAGDLSRALNDRILAHGPMPIVSDMGDCLFAAMELLPTLLVAPGYYATMGFGVPAGIGVQVATGERSLILVGDGAFQMTGWEIGNCPRLGLDPIVIVLNNQSWEMIRAFQTQSQCAALGDWRFADLANVLGGRGHRVTTRMEFKAALDAAFAERGRFQLIEFMVPPGDSTPTLQRFSAGIHALRARAAVAG</sequence>
<keyword evidence="8" id="KW-0456">Lyase</keyword>
<dbReference type="CDD" id="cd07038">
    <property type="entry name" value="TPP_PYR_PDC_IPDC_like"/>
    <property type="match status" value="1"/>
</dbReference>
<feature type="domain" description="Thiamine pyrophosphate enzyme N-terminal TPP-binding" evidence="13">
    <location>
        <begin position="1"/>
        <end position="112"/>
    </location>
</feature>
<evidence type="ECO:0000313" key="14">
    <source>
        <dbReference type="EMBL" id="AVO41016.1"/>
    </source>
</evidence>
<dbReference type="GO" id="GO:0000949">
    <property type="term" value="P:aromatic amino acid family catabolic process to alcohol via Ehrlich pathway"/>
    <property type="evidence" value="ECO:0007669"/>
    <property type="project" value="TreeGrafter"/>
</dbReference>
<dbReference type="InterPro" id="IPR047213">
    <property type="entry name" value="TPP_PYR_PDC_IPDC-like"/>
</dbReference>
<dbReference type="NCBIfam" id="TIGR03394">
    <property type="entry name" value="indol_phenyl_DC"/>
    <property type="match status" value="1"/>
</dbReference>
<reference evidence="14 15" key="1">
    <citation type="submission" date="2018-03" db="EMBL/GenBank/DDBJ databases">
        <title>Genome sequencing of Simplicispira sp.</title>
        <authorList>
            <person name="Kim S.-J."/>
            <person name="Heo J."/>
            <person name="Kwon S.-W."/>
        </authorList>
    </citation>
    <scope>NUCLEOTIDE SEQUENCE [LARGE SCALE GENOMIC DNA]</scope>
    <source>
        <strain evidence="14 15">SC1-8</strain>
    </source>
</reference>
<dbReference type="InterPro" id="IPR012001">
    <property type="entry name" value="Thiamin_PyroP_enz_TPP-bd_dom"/>
</dbReference>
<dbReference type="SUPFAM" id="SSF52518">
    <property type="entry name" value="Thiamin diphosphate-binding fold (THDP-binding)"/>
    <property type="match status" value="2"/>
</dbReference>
<dbReference type="Pfam" id="PF00205">
    <property type="entry name" value="TPP_enzyme_M"/>
    <property type="match status" value="1"/>
</dbReference>
<dbReference type="Proteomes" id="UP000239326">
    <property type="component" value="Chromosome"/>
</dbReference>
<name>A0A2S0MYP7_9BURK</name>
<comment type="cofactor">
    <cofactor evidence="9">
        <name>Mg(2+)</name>
        <dbReference type="ChEBI" id="CHEBI:18420"/>
    </cofactor>
    <text evidence="9">Binds 1 Mg(2+) per subunit.</text>
</comment>
<gene>
    <name evidence="14" type="primary">ipdC</name>
    <name evidence="14" type="ORF">C6571_06705</name>
</gene>
<dbReference type="InterPro" id="IPR029061">
    <property type="entry name" value="THDP-binding"/>
</dbReference>
<evidence type="ECO:0000256" key="6">
    <source>
        <dbReference type="ARBA" id="ARBA00022842"/>
    </source>
</evidence>
<evidence type="ECO:0000256" key="8">
    <source>
        <dbReference type="ARBA" id="ARBA00023239"/>
    </source>
</evidence>
<evidence type="ECO:0000256" key="10">
    <source>
        <dbReference type="RuleBase" id="RU362132"/>
    </source>
</evidence>
<dbReference type="Pfam" id="PF02775">
    <property type="entry name" value="TPP_enzyme_C"/>
    <property type="match status" value="1"/>
</dbReference>
<evidence type="ECO:0000313" key="15">
    <source>
        <dbReference type="Proteomes" id="UP000239326"/>
    </source>
</evidence>
<keyword evidence="14" id="KW-0670">Pyruvate</keyword>
<evidence type="ECO:0000256" key="3">
    <source>
        <dbReference type="ARBA" id="ARBA00007812"/>
    </source>
</evidence>
<keyword evidence="4 9" id="KW-0479">Metal-binding</keyword>
<evidence type="ECO:0000256" key="1">
    <source>
        <dbReference type="ARBA" id="ARBA00001920"/>
    </source>
</evidence>
<keyword evidence="15" id="KW-1185">Reference proteome</keyword>
<organism evidence="14 15">
    <name type="scientific">Simplicispira suum</name>
    <dbReference type="NCBI Taxonomy" id="2109915"/>
    <lineage>
        <taxon>Bacteria</taxon>
        <taxon>Pseudomonadati</taxon>
        <taxon>Pseudomonadota</taxon>
        <taxon>Betaproteobacteria</taxon>
        <taxon>Burkholderiales</taxon>
        <taxon>Comamonadaceae</taxon>
        <taxon>Simplicispira</taxon>
    </lineage>
</organism>
<proteinExistence type="inferred from homology"/>
<keyword evidence="6 9" id="KW-0460">Magnesium</keyword>
<dbReference type="SUPFAM" id="SSF52467">
    <property type="entry name" value="DHS-like NAD/FAD-binding domain"/>
    <property type="match status" value="1"/>
</dbReference>
<dbReference type="GO" id="GO:0005829">
    <property type="term" value="C:cytosol"/>
    <property type="evidence" value="ECO:0007669"/>
    <property type="project" value="TreeGrafter"/>
</dbReference>
<dbReference type="PANTHER" id="PTHR43452:SF30">
    <property type="entry name" value="PYRUVATE DECARBOXYLASE ISOZYME 1-RELATED"/>
    <property type="match status" value="1"/>
</dbReference>
<dbReference type="InterPro" id="IPR012000">
    <property type="entry name" value="Thiamin_PyroP_enz_cen_dom"/>
</dbReference>
<dbReference type="GO" id="GO:0047434">
    <property type="term" value="F:indolepyruvate decarboxylase activity"/>
    <property type="evidence" value="ECO:0007669"/>
    <property type="project" value="InterPro"/>
</dbReference>
<dbReference type="InterPro" id="IPR012110">
    <property type="entry name" value="PDC/IPDC-like"/>
</dbReference>
<protein>
    <submittedName>
        <fullName evidence="14">Indolepyruvate/phenylpyruvate decarboxylase</fullName>
    </submittedName>
</protein>
<evidence type="ECO:0000259" key="11">
    <source>
        <dbReference type="Pfam" id="PF00205"/>
    </source>
</evidence>
<comment type="cofactor">
    <cofactor evidence="2">
        <name>thiamine diphosphate</name>
        <dbReference type="ChEBI" id="CHEBI:58937"/>
    </cofactor>
</comment>
<evidence type="ECO:0000259" key="12">
    <source>
        <dbReference type="Pfam" id="PF02775"/>
    </source>
</evidence>
<evidence type="ECO:0000259" key="13">
    <source>
        <dbReference type="Pfam" id="PF02776"/>
    </source>
</evidence>
<dbReference type="Pfam" id="PF02776">
    <property type="entry name" value="TPP_enzyme_N"/>
    <property type="match status" value="1"/>
</dbReference>
<dbReference type="PANTHER" id="PTHR43452">
    <property type="entry name" value="PYRUVATE DECARBOXYLASE"/>
    <property type="match status" value="1"/>
</dbReference>
<dbReference type="KEGG" id="simp:C6571_06705"/>
<dbReference type="GO" id="GO:0009851">
    <property type="term" value="P:auxin biosynthetic process"/>
    <property type="evidence" value="ECO:0007669"/>
    <property type="project" value="InterPro"/>
</dbReference>
<evidence type="ECO:0000256" key="5">
    <source>
        <dbReference type="ARBA" id="ARBA00022793"/>
    </source>
</evidence>
<dbReference type="InterPro" id="IPR029035">
    <property type="entry name" value="DHS-like_NAD/FAD-binding_dom"/>
</dbReference>
<feature type="domain" description="Thiamine pyrophosphate enzyme TPP-binding" evidence="12">
    <location>
        <begin position="397"/>
        <end position="521"/>
    </location>
</feature>
<accession>A0A2S0MYP7</accession>
<dbReference type="OrthoDB" id="2254214at2"/>
<feature type="binding site" evidence="9">
    <location>
        <position position="433"/>
    </location>
    <ligand>
        <name>Mg(2+)</name>
        <dbReference type="ChEBI" id="CHEBI:18420"/>
    </ligand>
</feature>
<dbReference type="Gene3D" id="3.40.50.1220">
    <property type="entry name" value="TPP-binding domain"/>
    <property type="match status" value="1"/>
</dbReference>
<feature type="domain" description="Thiamine pyrophosphate enzyme central" evidence="11">
    <location>
        <begin position="195"/>
        <end position="330"/>
    </location>
</feature>
<dbReference type="Gene3D" id="3.40.50.970">
    <property type="match status" value="2"/>
</dbReference>
<dbReference type="RefSeq" id="WP_106446002.1">
    <property type="nucleotide sequence ID" value="NZ_CP027669.1"/>
</dbReference>